<protein>
    <recommendedName>
        <fullName evidence="6">E2F/DP family winged-helix DNA-binding domain-containing protein</fullName>
    </recommendedName>
</protein>
<reference evidence="7" key="1">
    <citation type="submission" date="2006-10" db="EMBL/GenBank/DDBJ databases">
        <authorList>
            <person name="Amadeo P."/>
            <person name="Zhao Q."/>
            <person name="Wortman J."/>
            <person name="Fraser-Liggett C."/>
            <person name="Carlton J."/>
        </authorList>
    </citation>
    <scope>NUCLEOTIDE SEQUENCE</scope>
    <source>
        <strain evidence="7">G3</strain>
    </source>
</reference>
<keyword evidence="2 5" id="KW-0805">Transcription regulation</keyword>
<dbReference type="VEuPathDB" id="TrichDB:TVAGG3_0274900"/>
<keyword evidence="3 5" id="KW-0238">DNA-binding</keyword>
<dbReference type="PANTHER" id="PTHR12081">
    <property type="entry name" value="TRANSCRIPTION FACTOR E2F"/>
    <property type="match status" value="1"/>
</dbReference>
<evidence type="ECO:0000256" key="5">
    <source>
        <dbReference type="RuleBase" id="RU003796"/>
    </source>
</evidence>
<dbReference type="SMR" id="A2G874"/>
<dbReference type="InParanoid" id="A2G874"/>
<dbReference type="OrthoDB" id="5318at2759"/>
<evidence type="ECO:0000256" key="2">
    <source>
        <dbReference type="ARBA" id="ARBA00023015"/>
    </source>
</evidence>
<dbReference type="SMART" id="SM01372">
    <property type="entry name" value="E2F_TDP"/>
    <property type="match status" value="1"/>
</dbReference>
<gene>
    <name evidence="7" type="ORF">TVAG_025440</name>
</gene>
<feature type="domain" description="E2F/DP family winged-helix DNA-binding" evidence="6">
    <location>
        <begin position="21"/>
        <end position="86"/>
    </location>
</feature>
<evidence type="ECO:0000256" key="4">
    <source>
        <dbReference type="ARBA" id="ARBA00023163"/>
    </source>
</evidence>
<comment type="subcellular location">
    <subcellularLocation>
        <location evidence="5">Nucleus</location>
    </subcellularLocation>
</comment>
<evidence type="ECO:0000313" key="8">
    <source>
        <dbReference type="Proteomes" id="UP000001542"/>
    </source>
</evidence>
<comment type="similarity">
    <text evidence="1 5">Belongs to the E2F/DP family.</text>
</comment>
<dbReference type="PANTHER" id="PTHR12081:SF18">
    <property type="entry name" value="TRANSCRIPTION FACTOR E2F2-RELATED"/>
    <property type="match status" value="1"/>
</dbReference>
<dbReference type="GO" id="GO:0000981">
    <property type="term" value="F:DNA-binding transcription factor activity, RNA polymerase II-specific"/>
    <property type="evidence" value="ECO:0000318"/>
    <property type="project" value="GO_Central"/>
</dbReference>
<keyword evidence="8" id="KW-1185">Reference proteome</keyword>
<dbReference type="InterPro" id="IPR003316">
    <property type="entry name" value="E2F_WHTH_DNA-bd_dom"/>
</dbReference>
<organism evidence="7 8">
    <name type="scientific">Trichomonas vaginalis (strain ATCC PRA-98 / G3)</name>
    <dbReference type="NCBI Taxonomy" id="412133"/>
    <lineage>
        <taxon>Eukaryota</taxon>
        <taxon>Metamonada</taxon>
        <taxon>Parabasalia</taxon>
        <taxon>Trichomonadida</taxon>
        <taxon>Trichomonadidae</taxon>
        <taxon>Trichomonas</taxon>
    </lineage>
</organism>
<keyword evidence="4 5" id="KW-0804">Transcription</keyword>
<name>A2G874_TRIV3</name>
<evidence type="ECO:0000256" key="1">
    <source>
        <dbReference type="ARBA" id="ARBA00010940"/>
    </source>
</evidence>
<dbReference type="VEuPathDB" id="TrichDB:TVAG_025440"/>
<dbReference type="EMBL" id="DS114604">
    <property type="protein sequence ID" value="EAX86640.1"/>
    <property type="molecule type" value="Genomic_DNA"/>
</dbReference>
<proteinExistence type="inferred from homology"/>
<accession>A2G874</accession>
<sequence>MALVATPHPLLVHDIEKDTVHISDDFKTSIQSLIDTLEIRSKQIYSIQSLSSKFHFHKRRLYDVLNVYESIGICKKLSVDSLLWLGFSNIHPTVNSIAIQNHVFDSDFNMDDLALSDPCITIALLTQRFLLLFTTLNSHSLDIKQCAKYLSMKNDKYKTTLCKLYQITYILESSNIISKSQKPGEVVLSKQYFVEEATEEPSPIDIFSVQSLLNNHETPKTLYTDRRKHFEEETMTERQKYFSFLSNASFLQQLVA</sequence>
<dbReference type="GO" id="GO:0090575">
    <property type="term" value="C:RNA polymerase II transcription regulator complex"/>
    <property type="evidence" value="ECO:0000318"/>
    <property type="project" value="GO_Central"/>
</dbReference>
<keyword evidence="5" id="KW-0539">Nucleus</keyword>
<dbReference type="GO" id="GO:0006357">
    <property type="term" value="P:regulation of transcription by RNA polymerase II"/>
    <property type="evidence" value="ECO:0000318"/>
    <property type="project" value="GO_Central"/>
</dbReference>
<dbReference type="Proteomes" id="UP000001542">
    <property type="component" value="Unassembled WGS sequence"/>
</dbReference>
<reference evidence="7" key="2">
    <citation type="journal article" date="2007" name="Science">
        <title>Draft genome sequence of the sexually transmitted pathogen Trichomonas vaginalis.</title>
        <authorList>
            <person name="Carlton J.M."/>
            <person name="Hirt R.P."/>
            <person name="Silva J.C."/>
            <person name="Delcher A.L."/>
            <person name="Schatz M."/>
            <person name="Zhao Q."/>
            <person name="Wortman J.R."/>
            <person name="Bidwell S.L."/>
            <person name="Alsmark U.C.M."/>
            <person name="Besteiro S."/>
            <person name="Sicheritz-Ponten T."/>
            <person name="Noel C.J."/>
            <person name="Dacks J.B."/>
            <person name="Foster P.G."/>
            <person name="Simillion C."/>
            <person name="Van de Peer Y."/>
            <person name="Miranda-Saavedra D."/>
            <person name="Barton G.J."/>
            <person name="Westrop G.D."/>
            <person name="Mueller S."/>
            <person name="Dessi D."/>
            <person name="Fiori P.L."/>
            <person name="Ren Q."/>
            <person name="Paulsen I."/>
            <person name="Zhang H."/>
            <person name="Bastida-Corcuera F.D."/>
            <person name="Simoes-Barbosa A."/>
            <person name="Brown M.T."/>
            <person name="Hayes R.D."/>
            <person name="Mukherjee M."/>
            <person name="Okumura C.Y."/>
            <person name="Schneider R."/>
            <person name="Smith A.J."/>
            <person name="Vanacova S."/>
            <person name="Villalvazo M."/>
            <person name="Haas B.J."/>
            <person name="Pertea M."/>
            <person name="Feldblyum T.V."/>
            <person name="Utterback T.R."/>
            <person name="Shu C.L."/>
            <person name="Osoegawa K."/>
            <person name="de Jong P.J."/>
            <person name="Hrdy I."/>
            <person name="Horvathova L."/>
            <person name="Zubacova Z."/>
            <person name="Dolezal P."/>
            <person name="Malik S.B."/>
            <person name="Logsdon J.M. Jr."/>
            <person name="Henze K."/>
            <person name="Gupta A."/>
            <person name="Wang C.C."/>
            <person name="Dunne R.L."/>
            <person name="Upcroft J.A."/>
            <person name="Upcroft P."/>
            <person name="White O."/>
            <person name="Salzberg S.L."/>
            <person name="Tang P."/>
            <person name="Chiu C.-H."/>
            <person name="Lee Y.-S."/>
            <person name="Embley T.M."/>
            <person name="Coombs G.H."/>
            <person name="Mottram J.C."/>
            <person name="Tachezy J."/>
            <person name="Fraser-Liggett C.M."/>
            <person name="Johnson P.J."/>
        </authorList>
    </citation>
    <scope>NUCLEOTIDE SEQUENCE [LARGE SCALE GENOMIC DNA]</scope>
    <source>
        <strain evidence="7">G3</strain>
    </source>
</reference>
<dbReference type="InterPro" id="IPR036390">
    <property type="entry name" value="WH_DNA-bd_sf"/>
</dbReference>
<evidence type="ECO:0000259" key="6">
    <source>
        <dbReference type="SMART" id="SM01372"/>
    </source>
</evidence>
<dbReference type="SUPFAM" id="SSF46785">
    <property type="entry name" value="Winged helix' DNA-binding domain"/>
    <property type="match status" value="1"/>
</dbReference>
<dbReference type="Gene3D" id="1.10.10.10">
    <property type="entry name" value="Winged helix-like DNA-binding domain superfamily/Winged helix DNA-binding domain"/>
    <property type="match status" value="2"/>
</dbReference>
<evidence type="ECO:0000256" key="3">
    <source>
        <dbReference type="ARBA" id="ARBA00023125"/>
    </source>
</evidence>
<dbReference type="AlphaFoldDB" id="A2G874"/>
<dbReference type="InterPro" id="IPR015633">
    <property type="entry name" value="E2F"/>
</dbReference>
<dbReference type="InterPro" id="IPR036388">
    <property type="entry name" value="WH-like_DNA-bd_sf"/>
</dbReference>
<dbReference type="RefSeq" id="XP_001299570.1">
    <property type="nucleotide sequence ID" value="XM_001299569.1"/>
</dbReference>
<evidence type="ECO:0000313" key="7">
    <source>
        <dbReference type="EMBL" id="EAX86640.1"/>
    </source>
</evidence>
<dbReference type="FunFam" id="1.10.10.10:FF:000517">
    <property type="entry name" value="Uncharacterized protein"/>
    <property type="match status" value="1"/>
</dbReference>
<dbReference type="GO" id="GO:0000978">
    <property type="term" value="F:RNA polymerase II cis-regulatory region sequence-specific DNA binding"/>
    <property type="evidence" value="ECO:0000318"/>
    <property type="project" value="GO_Central"/>
</dbReference>
<dbReference type="KEGG" id="tva:4744290"/>
<dbReference type="Pfam" id="PF02319">
    <property type="entry name" value="WHD_E2F_TDP"/>
    <property type="match status" value="1"/>
</dbReference>